<organism evidence="1">
    <name type="scientific">marine metagenome</name>
    <dbReference type="NCBI Taxonomy" id="408172"/>
    <lineage>
        <taxon>unclassified sequences</taxon>
        <taxon>metagenomes</taxon>
        <taxon>ecological metagenomes</taxon>
    </lineage>
</organism>
<dbReference type="AlphaFoldDB" id="A0A382HC17"/>
<accession>A0A382HC17</accession>
<gene>
    <name evidence="1" type="ORF">METZ01_LOCUS237738</name>
</gene>
<evidence type="ECO:0000313" key="1">
    <source>
        <dbReference type="EMBL" id="SVB84884.1"/>
    </source>
</evidence>
<proteinExistence type="predicted"/>
<name>A0A382HC17_9ZZZZ</name>
<reference evidence="1" key="1">
    <citation type="submission" date="2018-05" db="EMBL/GenBank/DDBJ databases">
        <authorList>
            <person name="Lanie J.A."/>
            <person name="Ng W.-L."/>
            <person name="Kazmierczak K.M."/>
            <person name="Andrzejewski T.M."/>
            <person name="Davidsen T.M."/>
            <person name="Wayne K.J."/>
            <person name="Tettelin H."/>
            <person name="Glass J.I."/>
            <person name="Rusch D."/>
            <person name="Podicherti R."/>
            <person name="Tsui H.-C.T."/>
            <person name="Winkler M.E."/>
        </authorList>
    </citation>
    <scope>NUCLEOTIDE SEQUENCE</scope>
</reference>
<dbReference type="EMBL" id="UINC01060410">
    <property type="protein sequence ID" value="SVB84884.1"/>
    <property type="molecule type" value="Genomic_DNA"/>
</dbReference>
<feature type="non-terminal residue" evidence="1">
    <location>
        <position position="22"/>
    </location>
</feature>
<sequence>MIFIMVALNLIAMTPFKNYSFF</sequence>
<protein>
    <submittedName>
        <fullName evidence="1">Uncharacterized protein</fullName>
    </submittedName>
</protein>